<gene>
    <name evidence="1" type="ORF">WMO41_15750</name>
</gene>
<sequence length="61" mass="7525">MDQCTHEVRAEYWKKIIQACGQSAKSWMDENGICEQSYYHWQRRFRKQAYEEMKKTLQFLS</sequence>
<dbReference type="EMBL" id="JBBMFJ010000065">
    <property type="protein sequence ID" value="MEQ2564599.1"/>
    <property type="molecule type" value="Genomic_DNA"/>
</dbReference>
<name>A0ABV1HR62_9FIRM</name>
<evidence type="ECO:0008006" key="3">
    <source>
        <dbReference type="Google" id="ProtNLM"/>
    </source>
</evidence>
<reference evidence="1 2" key="1">
    <citation type="submission" date="2024-03" db="EMBL/GenBank/DDBJ databases">
        <title>Human intestinal bacterial collection.</title>
        <authorList>
            <person name="Pauvert C."/>
            <person name="Hitch T.C.A."/>
            <person name="Clavel T."/>
        </authorList>
    </citation>
    <scope>NUCLEOTIDE SEQUENCE [LARGE SCALE GENOMIC DNA]</scope>
    <source>
        <strain evidence="1 2">CLA-AP-H27</strain>
    </source>
</reference>
<evidence type="ECO:0000313" key="1">
    <source>
        <dbReference type="EMBL" id="MEQ2564599.1"/>
    </source>
</evidence>
<evidence type="ECO:0000313" key="2">
    <source>
        <dbReference type="Proteomes" id="UP001437460"/>
    </source>
</evidence>
<dbReference type="Proteomes" id="UP001437460">
    <property type="component" value="Unassembled WGS sequence"/>
</dbReference>
<dbReference type="RefSeq" id="WP_349230583.1">
    <property type="nucleotide sequence ID" value="NZ_JBBMFJ010000065.1"/>
</dbReference>
<keyword evidence="2" id="KW-1185">Reference proteome</keyword>
<protein>
    <recommendedName>
        <fullName evidence="3">Transposase</fullName>
    </recommendedName>
</protein>
<proteinExistence type="predicted"/>
<organism evidence="1 2">
    <name type="scientific">Ventrimonas faecis</name>
    <dbReference type="NCBI Taxonomy" id="3133170"/>
    <lineage>
        <taxon>Bacteria</taxon>
        <taxon>Bacillati</taxon>
        <taxon>Bacillota</taxon>
        <taxon>Clostridia</taxon>
        <taxon>Lachnospirales</taxon>
        <taxon>Lachnospiraceae</taxon>
        <taxon>Ventrimonas</taxon>
    </lineage>
</organism>
<comment type="caution">
    <text evidence="1">The sequence shown here is derived from an EMBL/GenBank/DDBJ whole genome shotgun (WGS) entry which is preliminary data.</text>
</comment>
<accession>A0ABV1HR62</accession>